<gene>
    <name evidence="2" type="ORF">OFUS_LOCUS6698</name>
</gene>
<dbReference type="Proteomes" id="UP000749559">
    <property type="component" value="Unassembled WGS sequence"/>
</dbReference>
<proteinExistence type="predicted"/>
<dbReference type="PANTHER" id="PTHR34203">
    <property type="entry name" value="METHYLTRANSFERASE, FKBM FAMILY PROTEIN"/>
    <property type="match status" value="1"/>
</dbReference>
<dbReference type="InterPro" id="IPR052514">
    <property type="entry name" value="SAM-dependent_MTase"/>
</dbReference>
<dbReference type="PANTHER" id="PTHR34203:SF15">
    <property type="entry name" value="SLL1173 PROTEIN"/>
    <property type="match status" value="1"/>
</dbReference>
<evidence type="ECO:0000313" key="2">
    <source>
        <dbReference type="EMBL" id="CAH1779943.1"/>
    </source>
</evidence>
<protein>
    <recommendedName>
        <fullName evidence="1">Methyltransferase FkbM domain-containing protein</fullName>
    </recommendedName>
</protein>
<organism evidence="2 3">
    <name type="scientific">Owenia fusiformis</name>
    <name type="common">Polychaete worm</name>
    <dbReference type="NCBI Taxonomy" id="6347"/>
    <lineage>
        <taxon>Eukaryota</taxon>
        <taxon>Metazoa</taxon>
        <taxon>Spiralia</taxon>
        <taxon>Lophotrochozoa</taxon>
        <taxon>Annelida</taxon>
        <taxon>Polychaeta</taxon>
        <taxon>Sedentaria</taxon>
        <taxon>Canalipalpata</taxon>
        <taxon>Sabellida</taxon>
        <taxon>Oweniida</taxon>
        <taxon>Oweniidae</taxon>
        <taxon>Owenia</taxon>
    </lineage>
</organism>
<dbReference type="InterPro" id="IPR029063">
    <property type="entry name" value="SAM-dependent_MTases_sf"/>
</dbReference>
<reference evidence="2" key="1">
    <citation type="submission" date="2022-03" db="EMBL/GenBank/DDBJ databases">
        <authorList>
            <person name="Martin C."/>
        </authorList>
    </citation>
    <scope>NUCLEOTIDE SEQUENCE</scope>
</reference>
<dbReference type="Gene3D" id="3.40.50.150">
    <property type="entry name" value="Vaccinia Virus protein VP39"/>
    <property type="match status" value="1"/>
</dbReference>
<dbReference type="InterPro" id="IPR006342">
    <property type="entry name" value="FkbM_mtfrase"/>
</dbReference>
<dbReference type="NCBIfam" id="TIGR01444">
    <property type="entry name" value="fkbM_fam"/>
    <property type="match status" value="1"/>
</dbReference>
<comment type="caution">
    <text evidence="2">The sequence shown here is derived from an EMBL/GenBank/DDBJ whole genome shotgun (WGS) entry which is preliminary data.</text>
</comment>
<sequence length="329" mass="38659">MRRTKVLILTVITLLLMTNIILLMQTISPPLYSIERYRDRVESTCVKHYANFSQRRITYDFYDLNQELTEKHDCLKLKPPPNPYICIFDVKKDKYVSWFIKQDGVWEAPVVRVFMKLLSNHPHLNLIDIGAHVGMYSLLAASMGREVLAIEPVISNVKLLHAAINLNHFKDRIKILMNPVTDSYLNVTFVQHDTNQGAIRIRNAYPSEITEENIRDQNVKETIVADDILSVVTFKSAILKIDIEGHELKALRFSDRIFKHLAIPYVLMEWGRLLELRNEHEPELAEFVICMTERHYKPFSYEMDELSIQRYARWPWDIMWVHESVVFSL</sequence>
<dbReference type="AlphaFoldDB" id="A0A8J1Y8F7"/>
<dbReference type="OrthoDB" id="430136at2759"/>
<dbReference type="SUPFAM" id="SSF53335">
    <property type="entry name" value="S-adenosyl-L-methionine-dependent methyltransferases"/>
    <property type="match status" value="1"/>
</dbReference>
<evidence type="ECO:0000259" key="1">
    <source>
        <dbReference type="Pfam" id="PF05050"/>
    </source>
</evidence>
<name>A0A8J1Y8F7_OWEFU</name>
<feature type="domain" description="Methyltransferase FkbM" evidence="1">
    <location>
        <begin position="128"/>
        <end position="273"/>
    </location>
</feature>
<keyword evidence="3" id="KW-1185">Reference proteome</keyword>
<dbReference type="Pfam" id="PF05050">
    <property type="entry name" value="Methyltransf_21"/>
    <property type="match status" value="1"/>
</dbReference>
<evidence type="ECO:0000313" key="3">
    <source>
        <dbReference type="Proteomes" id="UP000749559"/>
    </source>
</evidence>
<accession>A0A8J1Y8F7</accession>
<dbReference type="EMBL" id="CAIIXF020000003">
    <property type="protein sequence ID" value="CAH1779943.1"/>
    <property type="molecule type" value="Genomic_DNA"/>
</dbReference>